<dbReference type="SMART" id="SM00421">
    <property type="entry name" value="HTH_LUXR"/>
    <property type="match status" value="1"/>
</dbReference>
<dbReference type="EMBL" id="VBZC01000034">
    <property type="protein sequence ID" value="TLS42960.1"/>
    <property type="molecule type" value="Genomic_DNA"/>
</dbReference>
<evidence type="ECO:0000259" key="4">
    <source>
        <dbReference type="PROSITE" id="PS50043"/>
    </source>
</evidence>
<feature type="domain" description="HTH luxR-type" evidence="4">
    <location>
        <begin position="168"/>
        <end position="233"/>
    </location>
</feature>
<dbReference type="InterPro" id="IPR016032">
    <property type="entry name" value="Sig_transdc_resp-reg_C-effctor"/>
</dbReference>
<proteinExistence type="predicted"/>
<dbReference type="AlphaFoldDB" id="A0A5R9FLW7"/>
<dbReference type="PROSITE" id="PS50043">
    <property type="entry name" value="HTH_LUXR_2"/>
    <property type="match status" value="1"/>
</dbReference>
<gene>
    <name evidence="5" type="ORF">FE633_27740</name>
</gene>
<dbReference type="GO" id="GO:0006355">
    <property type="term" value="P:regulation of DNA-templated transcription"/>
    <property type="evidence" value="ECO:0007669"/>
    <property type="project" value="InterPro"/>
</dbReference>
<keyword evidence="1" id="KW-0805">Transcription regulation</keyword>
<dbReference type="CDD" id="cd06170">
    <property type="entry name" value="LuxR_C_like"/>
    <property type="match status" value="1"/>
</dbReference>
<dbReference type="Proteomes" id="UP000305906">
    <property type="component" value="Unassembled WGS sequence"/>
</dbReference>
<keyword evidence="6" id="KW-1185">Reference proteome</keyword>
<dbReference type="PANTHER" id="PTHR44688">
    <property type="entry name" value="DNA-BINDING TRANSCRIPTIONAL ACTIVATOR DEVR_DOSR"/>
    <property type="match status" value="1"/>
</dbReference>
<dbReference type="InterPro" id="IPR000792">
    <property type="entry name" value="Tscrpt_reg_LuxR_C"/>
</dbReference>
<dbReference type="PANTHER" id="PTHR44688:SF16">
    <property type="entry name" value="DNA-BINDING TRANSCRIPTIONAL ACTIVATOR DEVR_DOSR"/>
    <property type="match status" value="1"/>
</dbReference>
<evidence type="ECO:0000256" key="1">
    <source>
        <dbReference type="ARBA" id="ARBA00023015"/>
    </source>
</evidence>
<evidence type="ECO:0000256" key="3">
    <source>
        <dbReference type="ARBA" id="ARBA00023163"/>
    </source>
</evidence>
<dbReference type="GO" id="GO:0003677">
    <property type="term" value="F:DNA binding"/>
    <property type="evidence" value="ECO:0007669"/>
    <property type="project" value="UniProtKB-KW"/>
</dbReference>
<dbReference type="Gene3D" id="1.10.10.10">
    <property type="entry name" value="Winged helix-like DNA-binding domain superfamily/Winged helix DNA-binding domain"/>
    <property type="match status" value="1"/>
</dbReference>
<evidence type="ECO:0000256" key="2">
    <source>
        <dbReference type="ARBA" id="ARBA00023125"/>
    </source>
</evidence>
<evidence type="ECO:0000313" key="5">
    <source>
        <dbReference type="EMBL" id="TLS42960.1"/>
    </source>
</evidence>
<reference evidence="5 6" key="1">
    <citation type="submission" date="2019-05" db="EMBL/GenBank/DDBJ databases">
        <title>Streptomyces sp. NEAU-C151, a novel actinomycete isolated from soil.</title>
        <authorList>
            <person name="Han L."/>
            <person name="Jiang H."/>
        </authorList>
    </citation>
    <scope>NUCLEOTIDE SEQUENCE [LARGE SCALE GENOMIC DNA]</scope>
    <source>
        <strain evidence="5 6">NEAU-C151</strain>
    </source>
</reference>
<keyword evidence="2" id="KW-0238">DNA-binding</keyword>
<dbReference type="InterPro" id="IPR036388">
    <property type="entry name" value="WH-like_DNA-bd_sf"/>
</dbReference>
<keyword evidence="3" id="KW-0804">Transcription</keyword>
<accession>A0A5R9FLW7</accession>
<evidence type="ECO:0000313" key="6">
    <source>
        <dbReference type="Proteomes" id="UP000305906"/>
    </source>
</evidence>
<dbReference type="PRINTS" id="PR00038">
    <property type="entry name" value="HTHLUXR"/>
</dbReference>
<dbReference type="Pfam" id="PF00196">
    <property type="entry name" value="GerE"/>
    <property type="match status" value="1"/>
</dbReference>
<protein>
    <submittedName>
        <fullName evidence="5">Response regulator transcription factor</fullName>
    </submittedName>
</protein>
<organism evidence="5 6">
    <name type="scientific">Streptomyces montanus</name>
    <dbReference type="NCBI Taxonomy" id="2580423"/>
    <lineage>
        <taxon>Bacteria</taxon>
        <taxon>Bacillati</taxon>
        <taxon>Actinomycetota</taxon>
        <taxon>Actinomycetes</taxon>
        <taxon>Kitasatosporales</taxon>
        <taxon>Streptomycetaceae</taxon>
        <taxon>Streptomyces</taxon>
    </lineage>
</organism>
<name>A0A5R9FLW7_9ACTN</name>
<dbReference type="SUPFAM" id="SSF46894">
    <property type="entry name" value="C-terminal effector domain of the bipartite response regulators"/>
    <property type="match status" value="1"/>
</dbReference>
<sequence length="243" mass="25731">MSGVRMIGVTTPHSRDRITDSCLGCEGTMNVLIEPHTVTRTGLQHMLEEACPGRVVVAAAALDDISVEELGGCLTLLLSPSALSGALDRLEPLLARPCTRLVLLAGALDRDRLLLAAGLPVDAVVREQDLSVASLAEMLSALHRGMVSVSRNTMRELLALAADPVGTGAPLRPPLSARELDTLRLMSTGLSNRQIAKRMCITVHGVKRHVANILVKLGCQNRTMAVALGLRLGLVELETATGS</sequence>
<comment type="caution">
    <text evidence="5">The sequence shown here is derived from an EMBL/GenBank/DDBJ whole genome shotgun (WGS) entry which is preliminary data.</text>
</comment>